<organism evidence="3 4">
    <name type="scientific">Terriglobus roseus</name>
    <dbReference type="NCBI Taxonomy" id="392734"/>
    <lineage>
        <taxon>Bacteria</taxon>
        <taxon>Pseudomonadati</taxon>
        <taxon>Acidobacteriota</taxon>
        <taxon>Terriglobia</taxon>
        <taxon>Terriglobales</taxon>
        <taxon>Acidobacteriaceae</taxon>
        <taxon>Terriglobus</taxon>
    </lineage>
</organism>
<dbReference type="Proteomes" id="UP000182409">
    <property type="component" value="Unassembled WGS sequence"/>
</dbReference>
<dbReference type="OrthoDB" id="129846at2"/>
<sequence length="170" mass="16765">MIRLRPLPLAALSFAMLLPATSPTASALTATTTFGVSANVIKACVVSATSVAFGTYNPVGAAAANATGTLTVSCTATTSYTTGLSAGTGTGASVTARKMTGGTASNLLAYGLYQDSAHTVNWGNTPGTDTPAAVVGTGLPQTATVYGQIAAGTVGAIDNYTDTITVTVTY</sequence>
<accession>A0A1H4IUC9</accession>
<feature type="chain" id="PRO_5010347120" evidence="1">
    <location>
        <begin position="28"/>
        <end position="170"/>
    </location>
</feature>
<keyword evidence="3" id="KW-0167">Capsid protein</keyword>
<proteinExistence type="predicted"/>
<dbReference type="EMBL" id="FNSD01000001">
    <property type="protein sequence ID" value="SEB37607.1"/>
    <property type="molecule type" value="Genomic_DNA"/>
</dbReference>
<dbReference type="RefSeq" id="WP_074651836.1">
    <property type="nucleotide sequence ID" value="NZ_FNSD01000001.1"/>
</dbReference>
<evidence type="ECO:0000313" key="4">
    <source>
        <dbReference type="Proteomes" id="UP000182409"/>
    </source>
</evidence>
<dbReference type="PANTHER" id="PTHR37089:SF4">
    <property type="entry name" value="EXPORTED PROTEIN"/>
    <property type="match status" value="1"/>
</dbReference>
<evidence type="ECO:0000256" key="1">
    <source>
        <dbReference type="SAM" id="SignalP"/>
    </source>
</evidence>
<keyword evidence="3" id="KW-0946">Virion</keyword>
<name>A0A1H4IUC9_9BACT</name>
<evidence type="ECO:0000313" key="3">
    <source>
        <dbReference type="EMBL" id="SEB37607.1"/>
    </source>
</evidence>
<protein>
    <submittedName>
        <fullName evidence="3">Spore coat protein U (SCPU) domain-containing protein</fullName>
    </submittedName>
</protein>
<dbReference type="SMART" id="SM00972">
    <property type="entry name" value="SCPU"/>
    <property type="match status" value="1"/>
</dbReference>
<dbReference type="InterPro" id="IPR053167">
    <property type="entry name" value="Spore_coat_component"/>
</dbReference>
<evidence type="ECO:0000259" key="2">
    <source>
        <dbReference type="Pfam" id="PF05229"/>
    </source>
</evidence>
<reference evidence="3 4" key="1">
    <citation type="submission" date="2016-10" db="EMBL/GenBank/DDBJ databases">
        <authorList>
            <person name="de Groot N.N."/>
        </authorList>
    </citation>
    <scope>NUCLEOTIDE SEQUENCE [LARGE SCALE GENOMIC DNA]</scope>
    <source>
        <strain evidence="3 4">AB35.6</strain>
    </source>
</reference>
<gene>
    <name evidence="3" type="ORF">SAMN05443244_0083</name>
</gene>
<dbReference type="InterPro" id="IPR007893">
    <property type="entry name" value="Spore_coat_U/FanG"/>
</dbReference>
<dbReference type="PANTHER" id="PTHR37089">
    <property type="entry name" value="PROTEIN U-RELATED"/>
    <property type="match status" value="1"/>
</dbReference>
<feature type="signal peptide" evidence="1">
    <location>
        <begin position="1"/>
        <end position="27"/>
    </location>
</feature>
<dbReference type="AlphaFoldDB" id="A0A1H4IUC9"/>
<dbReference type="Pfam" id="PF05229">
    <property type="entry name" value="SCPU"/>
    <property type="match status" value="1"/>
</dbReference>
<keyword evidence="1" id="KW-0732">Signal</keyword>
<feature type="domain" description="Spore coat protein U/FanG" evidence="2">
    <location>
        <begin position="31"/>
        <end position="167"/>
    </location>
</feature>